<sequence>MAEIRTQRPPNANEDLQAQTGCYGNLGTRASPRKRWGVFLHADGGPSLVPSPPQDWKAAVRQPMWVVIVFKMTNQR</sequence>
<accession>A0AA88N5I6</accession>
<proteinExistence type="predicted"/>
<keyword evidence="3" id="KW-1185">Reference proteome</keyword>
<protein>
    <submittedName>
        <fullName evidence="2">Uncharacterized protein</fullName>
    </submittedName>
</protein>
<feature type="compositionally biased region" description="Polar residues" evidence="1">
    <location>
        <begin position="8"/>
        <end position="22"/>
    </location>
</feature>
<comment type="caution">
    <text evidence="2">The sequence shown here is derived from an EMBL/GenBank/DDBJ whole genome shotgun (WGS) entry which is preliminary data.</text>
</comment>
<evidence type="ECO:0000313" key="2">
    <source>
        <dbReference type="EMBL" id="KAK2848874.1"/>
    </source>
</evidence>
<gene>
    <name evidence="2" type="ORF">Q5P01_008708</name>
</gene>
<reference evidence="2" key="1">
    <citation type="submission" date="2023-07" db="EMBL/GenBank/DDBJ databases">
        <title>Chromosome-level Genome Assembly of Striped Snakehead (Channa striata).</title>
        <authorList>
            <person name="Liu H."/>
        </authorList>
    </citation>
    <scope>NUCLEOTIDE SEQUENCE</scope>
    <source>
        <strain evidence="2">Gz</strain>
        <tissue evidence="2">Muscle</tissue>
    </source>
</reference>
<dbReference type="Proteomes" id="UP001187415">
    <property type="component" value="Unassembled WGS sequence"/>
</dbReference>
<dbReference type="AlphaFoldDB" id="A0AA88N5I6"/>
<evidence type="ECO:0000313" key="3">
    <source>
        <dbReference type="Proteomes" id="UP001187415"/>
    </source>
</evidence>
<evidence type="ECO:0000256" key="1">
    <source>
        <dbReference type="SAM" id="MobiDB-lite"/>
    </source>
</evidence>
<organism evidence="2 3">
    <name type="scientific">Channa striata</name>
    <name type="common">Snakehead murrel</name>
    <name type="synonym">Ophicephalus striatus</name>
    <dbReference type="NCBI Taxonomy" id="64152"/>
    <lineage>
        <taxon>Eukaryota</taxon>
        <taxon>Metazoa</taxon>
        <taxon>Chordata</taxon>
        <taxon>Craniata</taxon>
        <taxon>Vertebrata</taxon>
        <taxon>Euteleostomi</taxon>
        <taxon>Actinopterygii</taxon>
        <taxon>Neopterygii</taxon>
        <taxon>Teleostei</taxon>
        <taxon>Neoteleostei</taxon>
        <taxon>Acanthomorphata</taxon>
        <taxon>Anabantaria</taxon>
        <taxon>Anabantiformes</taxon>
        <taxon>Channoidei</taxon>
        <taxon>Channidae</taxon>
        <taxon>Channa</taxon>
    </lineage>
</organism>
<feature type="region of interest" description="Disordered" evidence="1">
    <location>
        <begin position="1"/>
        <end position="25"/>
    </location>
</feature>
<dbReference type="EMBL" id="JAUPFM010000006">
    <property type="protein sequence ID" value="KAK2848874.1"/>
    <property type="molecule type" value="Genomic_DNA"/>
</dbReference>
<name>A0AA88N5I6_CHASR</name>